<feature type="compositionally biased region" description="Polar residues" evidence="1">
    <location>
        <begin position="46"/>
        <end position="56"/>
    </location>
</feature>
<keyword evidence="3" id="KW-1185">Reference proteome</keyword>
<dbReference type="Proteomes" id="UP000030645">
    <property type="component" value="Unassembled WGS sequence"/>
</dbReference>
<dbReference type="AlphaFoldDB" id="W9RMU1"/>
<gene>
    <name evidence="2" type="ORF">L484_006434</name>
</gene>
<evidence type="ECO:0000313" key="3">
    <source>
        <dbReference type="Proteomes" id="UP000030645"/>
    </source>
</evidence>
<feature type="region of interest" description="Disordered" evidence="1">
    <location>
        <begin position="16"/>
        <end position="57"/>
    </location>
</feature>
<accession>W9RMU1</accession>
<sequence length="254" mass="28687">MSAQLSLFLLNLEVGRDTKGHGHKKEKRRKQKDETGKKRKAEGQNRKSNPSDTRTTAFARKSGLTVAVATPTSALFFRDGKTAFYSHGDVKELRLQNGVRKKSGEGEQGLETFFHRLKIRVSSSGFQELGFPFFEVIRNWCVYDKRKQPSINADRRHRLLSIVTKDFQLMSSVIVGLSGIDRPHTSLICSVAGKEMVDAIIKNETAGYVKIDTKAPLVKSMPSFQLSFYTFLGIKLEWDKRLAEKREAELGCKT</sequence>
<dbReference type="EMBL" id="KE344404">
    <property type="protein sequence ID" value="EXB61347.1"/>
    <property type="molecule type" value="Genomic_DNA"/>
</dbReference>
<reference evidence="3" key="1">
    <citation type="submission" date="2013-01" db="EMBL/GenBank/DDBJ databases">
        <title>Draft Genome Sequence of a Mulberry Tree, Morus notabilis C.K. Schneid.</title>
        <authorList>
            <person name="He N."/>
            <person name="Zhao S."/>
        </authorList>
    </citation>
    <scope>NUCLEOTIDE SEQUENCE</scope>
</reference>
<feature type="compositionally biased region" description="Basic and acidic residues" evidence="1">
    <location>
        <begin position="31"/>
        <end position="45"/>
    </location>
</feature>
<organism evidence="2 3">
    <name type="scientific">Morus notabilis</name>
    <dbReference type="NCBI Taxonomy" id="981085"/>
    <lineage>
        <taxon>Eukaryota</taxon>
        <taxon>Viridiplantae</taxon>
        <taxon>Streptophyta</taxon>
        <taxon>Embryophyta</taxon>
        <taxon>Tracheophyta</taxon>
        <taxon>Spermatophyta</taxon>
        <taxon>Magnoliopsida</taxon>
        <taxon>eudicotyledons</taxon>
        <taxon>Gunneridae</taxon>
        <taxon>Pentapetalae</taxon>
        <taxon>rosids</taxon>
        <taxon>fabids</taxon>
        <taxon>Rosales</taxon>
        <taxon>Moraceae</taxon>
        <taxon>Moreae</taxon>
        <taxon>Morus</taxon>
    </lineage>
</organism>
<feature type="compositionally biased region" description="Basic residues" evidence="1">
    <location>
        <begin position="21"/>
        <end position="30"/>
    </location>
</feature>
<protein>
    <submittedName>
        <fullName evidence="2">Uncharacterized protein</fullName>
    </submittedName>
</protein>
<proteinExistence type="predicted"/>
<evidence type="ECO:0000313" key="2">
    <source>
        <dbReference type="EMBL" id="EXB61347.1"/>
    </source>
</evidence>
<name>W9RMU1_9ROSA</name>
<evidence type="ECO:0000256" key="1">
    <source>
        <dbReference type="SAM" id="MobiDB-lite"/>
    </source>
</evidence>